<feature type="transmembrane region" description="Helical" evidence="1">
    <location>
        <begin position="106"/>
        <end position="127"/>
    </location>
</feature>
<comment type="caution">
    <text evidence="2">The sequence shown here is derived from an EMBL/GenBank/DDBJ whole genome shotgun (WGS) entry which is preliminary data.</text>
</comment>
<reference evidence="2" key="1">
    <citation type="journal article" date="2014" name="Int. J. Syst. Evol. Microbiol.">
        <title>Complete genome sequence of Corynebacterium casei LMG S-19264T (=DSM 44701T), isolated from a smear-ripened cheese.</title>
        <authorList>
            <consortium name="US DOE Joint Genome Institute (JGI-PGF)"/>
            <person name="Walter F."/>
            <person name="Albersmeier A."/>
            <person name="Kalinowski J."/>
            <person name="Ruckert C."/>
        </authorList>
    </citation>
    <scope>NUCLEOTIDE SEQUENCE</scope>
    <source>
        <strain evidence="2">JCM 3090</strain>
    </source>
</reference>
<evidence type="ECO:0000256" key="1">
    <source>
        <dbReference type="SAM" id="Phobius"/>
    </source>
</evidence>
<keyword evidence="3" id="KW-1185">Reference proteome</keyword>
<dbReference type="EMBL" id="BMQB01000015">
    <property type="protein sequence ID" value="GGK10663.1"/>
    <property type="molecule type" value="Genomic_DNA"/>
</dbReference>
<dbReference type="Proteomes" id="UP000649739">
    <property type="component" value="Unassembled WGS sequence"/>
</dbReference>
<dbReference type="RefSeq" id="WP_189172295.1">
    <property type="nucleotide sequence ID" value="NZ_BMQB01000015.1"/>
</dbReference>
<sequence>MSPRALMAREALDRPRNVESFVAGGPRCPHDGQSLVLVGVQLVCQDCGASWTARGLDGRWPSASRVPVGRRVAAVAAGLVAAAALVVAGLYSAPAAGRVLAAVPDAAVWTLAGVLAVVAAVLLAIGARGRGGRR</sequence>
<dbReference type="AlphaFoldDB" id="A0A8J3FDD5"/>
<keyword evidence="1" id="KW-0472">Membrane</keyword>
<accession>A0A8J3FDD5</accession>
<feature type="transmembrane region" description="Helical" evidence="1">
    <location>
        <begin position="72"/>
        <end position="94"/>
    </location>
</feature>
<protein>
    <submittedName>
        <fullName evidence="2">Uncharacterized protein</fullName>
    </submittedName>
</protein>
<gene>
    <name evidence="2" type="ORF">GCM10010123_45830</name>
</gene>
<proteinExistence type="predicted"/>
<evidence type="ECO:0000313" key="2">
    <source>
        <dbReference type="EMBL" id="GGK10663.1"/>
    </source>
</evidence>
<keyword evidence="1" id="KW-0812">Transmembrane</keyword>
<keyword evidence="1" id="KW-1133">Transmembrane helix</keyword>
<reference evidence="2" key="2">
    <citation type="submission" date="2020-09" db="EMBL/GenBank/DDBJ databases">
        <authorList>
            <person name="Sun Q."/>
            <person name="Ohkuma M."/>
        </authorList>
    </citation>
    <scope>NUCLEOTIDE SEQUENCE</scope>
    <source>
        <strain evidence="2">JCM 3090</strain>
    </source>
</reference>
<name>A0A8J3FDD5_9ACTN</name>
<organism evidence="2 3">
    <name type="scientific">Pilimelia anulata</name>
    <dbReference type="NCBI Taxonomy" id="53371"/>
    <lineage>
        <taxon>Bacteria</taxon>
        <taxon>Bacillati</taxon>
        <taxon>Actinomycetota</taxon>
        <taxon>Actinomycetes</taxon>
        <taxon>Micromonosporales</taxon>
        <taxon>Micromonosporaceae</taxon>
        <taxon>Pilimelia</taxon>
    </lineage>
</organism>
<evidence type="ECO:0000313" key="3">
    <source>
        <dbReference type="Proteomes" id="UP000649739"/>
    </source>
</evidence>